<organism evidence="1 2">
    <name type="scientific">Aspergillus parasiticus</name>
    <dbReference type="NCBI Taxonomy" id="5067"/>
    <lineage>
        <taxon>Eukaryota</taxon>
        <taxon>Fungi</taxon>
        <taxon>Dikarya</taxon>
        <taxon>Ascomycota</taxon>
        <taxon>Pezizomycotina</taxon>
        <taxon>Eurotiomycetes</taxon>
        <taxon>Eurotiomycetidae</taxon>
        <taxon>Eurotiales</taxon>
        <taxon>Aspergillaceae</taxon>
        <taxon>Aspergillus</taxon>
        <taxon>Aspergillus subgen. Circumdati</taxon>
    </lineage>
</organism>
<dbReference type="VEuPathDB" id="FungiDB:BDV34DRAFT_65876"/>
<gene>
    <name evidence="1" type="ORF">BDV34DRAFT_65876</name>
</gene>
<keyword evidence="2" id="KW-1185">Reference proteome</keyword>
<accession>A0A5N6DQN7</accession>
<dbReference type="AlphaFoldDB" id="A0A5N6DQN7"/>
<protein>
    <submittedName>
        <fullName evidence="1">Uncharacterized protein</fullName>
    </submittedName>
</protein>
<sequence>MPLTSDPHRFEISSLLVLLNRYSRSQQVKTMQNLVNGQTSRSITDYSSMGSPSILPQKTPRCPERYLKRSETWSLFFSHGTTTQEKNKFPIYDTYNFIPPVAITSQAYLSLRTAMYHSSTNRRMGHCHFFLGFQHHYNCFVDFSAFSAY</sequence>
<evidence type="ECO:0000313" key="1">
    <source>
        <dbReference type="EMBL" id="KAB8207461.1"/>
    </source>
</evidence>
<evidence type="ECO:0000313" key="2">
    <source>
        <dbReference type="Proteomes" id="UP000326532"/>
    </source>
</evidence>
<proteinExistence type="predicted"/>
<dbReference type="EMBL" id="ML734956">
    <property type="protein sequence ID" value="KAB8207461.1"/>
    <property type="molecule type" value="Genomic_DNA"/>
</dbReference>
<name>A0A5N6DQN7_ASPPA</name>
<reference evidence="1 2" key="1">
    <citation type="submission" date="2019-04" db="EMBL/GenBank/DDBJ databases">
        <title>Fungal friends and foes A comparative genomics study of 23 Aspergillus species from section Flavi.</title>
        <authorList>
            <consortium name="DOE Joint Genome Institute"/>
            <person name="Kjaerbolling I."/>
            <person name="Vesth T.C."/>
            <person name="Frisvad J.C."/>
            <person name="Nybo J.L."/>
            <person name="Theobald S."/>
            <person name="Kildgaard S."/>
            <person name="Petersen T.I."/>
            <person name="Kuo A."/>
            <person name="Sato A."/>
            <person name="Lyhne E.K."/>
            <person name="Kogle M.E."/>
            <person name="Wiebenga A."/>
            <person name="Kun R.S."/>
            <person name="Lubbers R.J."/>
            <person name="Makela M.R."/>
            <person name="Barry K."/>
            <person name="Chovatia M."/>
            <person name="Clum A."/>
            <person name="Daum C."/>
            <person name="Haridas S."/>
            <person name="He G."/>
            <person name="LaButti K."/>
            <person name="Lipzen A."/>
            <person name="Mondo S."/>
            <person name="Pangilinan J."/>
            <person name="Riley R."/>
            <person name="Salamov A."/>
            <person name="Simmons B.A."/>
            <person name="Magnuson J.K."/>
            <person name="Henrissat B."/>
            <person name="Mortensen U.H."/>
            <person name="Larsen T.O."/>
            <person name="De vries R.P."/>
            <person name="Grigoriev I.V."/>
            <person name="Machida M."/>
            <person name="Baker S.E."/>
            <person name="Andersen M.R."/>
        </authorList>
    </citation>
    <scope>NUCLEOTIDE SEQUENCE [LARGE SCALE GENOMIC DNA]</scope>
    <source>
        <strain evidence="1 2">CBS 117618</strain>
    </source>
</reference>
<dbReference type="Proteomes" id="UP000326532">
    <property type="component" value="Unassembled WGS sequence"/>
</dbReference>